<evidence type="ECO:0008006" key="4">
    <source>
        <dbReference type="Google" id="ProtNLM"/>
    </source>
</evidence>
<name>A0A543A1S7_9ACTN</name>
<dbReference type="OrthoDB" id="6048299at2"/>
<proteinExistence type="predicted"/>
<accession>A0A543A1S7</accession>
<feature type="chain" id="PRO_5021816112" description="Excalibur calcium-binding domain-containing protein" evidence="1">
    <location>
        <begin position="37"/>
        <end position="202"/>
    </location>
</feature>
<keyword evidence="3" id="KW-1185">Reference proteome</keyword>
<keyword evidence="1" id="KW-0732">Signal</keyword>
<dbReference type="RefSeq" id="WP_141778735.1">
    <property type="nucleotide sequence ID" value="NZ_VFOV01000001.1"/>
</dbReference>
<sequence>MITNLRLRLTTKAFAATAVAALAVAVAPVISQPAYASTAPHAVVAKAKVSSKVIKVSANRYGTKSYRPVGKLTAGGRAVKGRRIHLQKKSSGRWISVKSCVTNRYGKCAVVMTPKVSRYYRWKFAGDSRRKADVSKSFYLKKRGSTGGSGLDYTYRNGAKVYNATSANDLDCGQIPGYKKPVRVHGSDPWRLDRDKDGYGCD</sequence>
<protein>
    <recommendedName>
        <fullName evidence="4">Excalibur calcium-binding domain-containing protein</fullName>
    </recommendedName>
</protein>
<evidence type="ECO:0000256" key="1">
    <source>
        <dbReference type="SAM" id="SignalP"/>
    </source>
</evidence>
<reference evidence="2 3" key="1">
    <citation type="submission" date="2019-06" db="EMBL/GenBank/DDBJ databases">
        <title>Sequencing the genomes of 1000 actinobacteria strains.</title>
        <authorList>
            <person name="Klenk H.-P."/>
        </authorList>
    </citation>
    <scope>NUCLEOTIDE SEQUENCE [LARGE SCALE GENOMIC DNA]</scope>
    <source>
        <strain evidence="2 3">DSM 25218</strain>
    </source>
</reference>
<dbReference type="Proteomes" id="UP000320209">
    <property type="component" value="Unassembled WGS sequence"/>
</dbReference>
<evidence type="ECO:0000313" key="3">
    <source>
        <dbReference type="Proteomes" id="UP000320209"/>
    </source>
</evidence>
<comment type="caution">
    <text evidence="2">The sequence shown here is derived from an EMBL/GenBank/DDBJ whole genome shotgun (WGS) entry which is preliminary data.</text>
</comment>
<dbReference type="AlphaFoldDB" id="A0A543A1S7"/>
<dbReference type="EMBL" id="VFOV01000001">
    <property type="protein sequence ID" value="TQL66533.1"/>
    <property type="molecule type" value="Genomic_DNA"/>
</dbReference>
<evidence type="ECO:0000313" key="2">
    <source>
        <dbReference type="EMBL" id="TQL66533.1"/>
    </source>
</evidence>
<organism evidence="2 3">
    <name type="scientific">Nocardioides albertanoniae</name>
    <dbReference type="NCBI Taxonomy" id="1175486"/>
    <lineage>
        <taxon>Bacteria</taxon>
        <taxon>Bacillati</taxon>
        <taxon>Actinomycetota</taxon>
        <taxon>Actinomycetes</taxon>
        <taxon>Propionibacteriales</taxon>
        <taxon>Nocardioidaceae</taxon>
        <taxon>Nocardioides</taxon>
    </lineage>
</organism>
<gene>
    <name evidence="2" type="ORF">FB381_0395</name>
</gene>
<feature type="signal peptide" evidence="1">
    <location>
        <begin position="1"/>
        <end position="36"/>
    </location>
</feature>